<dbReference type="PANTHER" id="PTHR31539:SF1">
    <property type="entry name" value="CENTROSOMAL PROTEIN OF 19 KDA"/>
    <property type="match status" value="1"/>
</dbReference>
<evidence type="ECO:0000256" key="3">
    <source>
        <dbReference type="ARBA" id="ARBA00004186"/>
    </source>
</evidence>
<dbReference type="GO" id="GO:0036064">
    <property type="term" value="C:ciliary basal body"/>
    <property type="evidence" value="ECO:0007669"/>
    <property type="project" value="TreeGrafter"/>
</dbReference>
<gene>
    <name evidence="12" type="ORF">TCIL3000_10_8990</name>
</gene>
<evidence type="ECO:0000313" key="12">
    <source>
        <dbReference type="EMBL" id="CCC94122.1"/>
    </source>
</evidence>
<feature type="compositionally biased region" description="Low complexity" evidence="11">
    <location>
        <begin position="261"/>
        <end position="270"/>
    </location>
</feature>
<evidence type="ECO:0000256" key="6">
    <source>
        <dbReference type="ARBA" id="ARBA00022490"/>
    </source>
</evidence>
<organism evidence="12">
    <name type="scientific">Trypanosoma congolense (strain IL3000)</name>
    <dbReference type="NCBI Taxonomy" id="1068625"/>
    <lineage>
        <taxon>Eukaryota</taxon>
        <taxon>Discoba</taxon>
        <taxon>Euglenozoa</taxon>
        <taxon>Kinetoplastea</taxon>
        <taxon>Metakinetoplastina</taxon>
        <taxon>Trypanosomatida</taxon>
        <taxon>Trypanosomatidae</taxon>
        <taxon>Trypanosoma</taxon>
        <taxon>Nannomonas</taxon>
    </lineage>
</organism>
<dbReference type="Pfam" id="PF14933">
    <property type="entry name" value="CEP19"/>
    <property type="match status" value="1"/>
</dbReference>
<keyword evidence="8" id="KW-0969">Cilium</keyword>
<evidence type="ECO:0000256" key="7">
    <source>
        <dbReference type="ARBA" id="ARBA00022794"/>
    </source>
</evidence>
<evidence type="ECO:0000256" key="11">
    <source>
        <dbReference type="SAM" id="MobiDB-lite"/>
    </source>
</evidence>
<evidence type="ECO:0000256" key="2">
    <source>
        <dbReference type="ARBA" id="ARBA00004120"/>
    </source>
</evidence>
<keyword evidence="9" id="KW-0206">Cytoskeleton</keyword>
<feature type="region of interest" description="Disordered" evidence="11">
    <location>
        <begin position="257"/>
        <end position="284"/>
    </location>
</feature>
<evidence type="ECO:0000256" key="5">
    <source>
        <dbReference type="ARBA" id="ARBA00022015"/>
    </source>
</evidence>
<evidence type="ECO:0000256" key="9">
    <source>
        <dbReference type="ARBA" id="ARBA00023212"/>
    </source>
</evidence>
<dbReference type="EMBL" id="HE575323">
    <property type="protein sequence ID" value="CCC94122.1"/>
    <property type="molecule type" value="Genomic_DNA"/>
</dbReference>
<evidence type="ECO:0000256" key="1">
    <source>
        <dbReference type="ARBA" id="ARBA00004114"/>
    </source>
</evidence>
<dbReference type="GO" id="GO:0000922">
    <property type="term" value="C:spindle pole"/>
    <property type="evidence" value="ECO:0007669"/>
    <property type="project" value="TreeGrafter"/>
</dbReference>
<dbReference type="GO" id="GO:0034454">
    <property type="term" value="P:microtubule anchoring at centrosome"/>
    <property type="evidence" value="ECO:0007669"/>
    <property type="project" value="TreeGrafter"/>
</dbReference>
<proteinExistence type="inferred from homology"/>
<feature type="compositionally biased region" description="Basic and acidic residues" evidence="11">
    <location>
        <begin position="361"/>
        <end position="379"/>
    </location>
</feature>
<dbReference type="GO" id="GO:0005814">
    <property type="term" value="C:centriole"/>
    <property type="evidence" value="ECO:0007669"/>
    <property type="project" value="UniProtKB-SubCell"/>
</dbReference>
<comment type="subcellular location">
    <subcellularLocation>
        <location evidence="2">Cytoplasm</location>
        <location evidence="2">Cytoskeleton</location>
        <location evidence="2">Cilium basal body</location>
    </subcellularLocation>
    <subcellularLocation>
        <location evidence="1">Cytoplasm</location>
        <location evidence="1">Cytoskeleton</location>
        <location evidence="1">Microtubule organizing center</location>
        <location evidence="1">Centrosome</location>
        <location evidence="1">Centriole</location>
    </subcellularLocation>
    <subcellularLocation>
        <location evidence="3">Cytoplasm</location>
        <location evidence="3">Cytoskeleton</location>
        <location evidence="3">Spindle</location>
    </subcellularLocation>
</comment>
<evidence type="ECO:0000256" key="10">
    <source>
        <dbReference type="ARBA" id="ARBA00023273"/>
    </source>
</evidence>
<protein>
    <recommendedName>
        <fullName evidence="5">Centrosomal protein of 19 kDa</fullName>
    </recommendedName>
</protein>
<evidence type="ECO:0000256" key="4">
    <source>
        <dbReference type="ARBA" id="ARBA00009371"/>
    </source>
</evidence>
<dbReference type="GO" id="GO:0097712">
    <property type="term" value="P:vesicle targeting, trans-Golgi to periciliary membrane compartment"/>
    <property type="evidence" value="ECO:0007669"/>
    <property type="project" value="TreeGrafter"/>
</dbReference>
<sequence>MQFLTDLGLELSVLVCHLYEKYREEPLKAFHELVLRTNHSSCSSEDDSNHQSLLTLGETSWYKGMMERYASLRRRLLEEHNDDVQEAREVTFSLYPQGCGVSEYADSIVTCAAMLTRSVPSSILQRFTACRVQELKDKGCMSVSVDELAHDLVERPVLDSLTPSRWWQDEAVPPAAAAGGPVELKKVAFRSQPLELLIVYSFHGNPRRRRIPLEGVLQESSPTATIVKRLVRTHGSLVSEAQLRSYIQRLQDLLRKSTENPPEAAGPEEASCSQHGLQPQPFDVNFKTHNVDLEGQRRSSQPSTSEVNKADVGLLYRDPEAALKNVDLNDADDITLQEFKAKMNEAFLQNALRPGDPGYVYDKRLEVNPTERSEWDDSD</sequence>
<dbReference type="InterPro" id="IPR029412">
    <property type="entry name" value="CEP19"/>
</dbReference>
<reference evidence="12" key="1">
    <citation type="journal article" date="2012" name="Proc. Natl. Acad. Sci. U.S.A.">
        <title>Antigenic diversity is generated by distinct evolutionary mechanisms in African trypanosome species.</title>
        <authorList>
            <person name="Jackson A.P."/>
            <person name="Berry A."/>
            <person name="Aslett M."/>
            <person name="Allison H.C."/>
            <person name="Burton P."/>
            <person name="Vavrova-Anderson J."/>
            <person name="Brown R."/>
            <person name="Browne H."/>
            <person name="Corton N."/>
            <person name="Hauser H."/>
            <person name="Gamble J."/>
            <person name="Gilderthorp R."/>
            <person name="Marcello L."/>
            <person name="McQuillan J."/>
            <person name="Otto T.D."/>
            <person name="Quail M.A."/>
            <person name="Sanders M.J."/>
            <person name="van Tonder A."/>
            <person name="Ginger M.L."/>
            <person name="Field M.C."/>
            <person name="Barry J.D."/>
            <person name="Hertz-Fowler C."/>
            <person name="Berriman M."/>
        </authorList>
    </citation>
    <scope>NUCLEOTIDE SEQUENCE</scope>
    <source>
        <strain evidence="12">IL3000</strain>
    </source>
</reference>
<comment type="similarity">
    <text evidence="4">Belongs to the CEP19 family.</text>
</comment>
<evidence type="ECO:0000256" key="8">
    <source>
        <dbReference type="ARBA" id="ARBA00023069"/>
    </source>
</evidence>
<dbReference type="PANTHER" id="PTHR31539">
    <property type="entry name" value="CENTROSOMAL PROTEIN OF 19K CEP19"/>
    <property type="match status" value="1"/>
</dbReference>
<keyword evidence="10" id="KW-0966">Cell projection</keyword>
<feature type="region of interest" description="Disordered" evidence="11">
    <location>
        <begin position="352"/>
        <end position="379"/>
    </location>
</feature>
<accession>G0UXK5</accession>
<name>G0UXK5_TRYCI</name>
<dbReference type="AlphaFoldDB" id="G0UXK5"/>
<keyword evidence="6" id="KW-0963">Cytoplasm</keyword>
<dbReference type="VEuPathDB" id="TriTrypDB:TcIL3000_10_8990"/>
<keyword evidence="7" id="KW-0970">Cilium biogenesis/degradation</keyword>